<evidence type="ECO:0000313" key="3">
    <source>
        <dbReference type="Proteomes" id="UP000191040"/>
    </source>
</evidence>
<dbReference type="Proteomes" id="UP000191040">
    <property type="component" value="Chromosome I"/>
</dbReference>
<dbReference type="InterPro" id="IPR025664">
    <property type="entry name" value="Spore_III_AC/AD"/>
</dbReference>
<proteinExistence type="predicted"/>
<organism evidence="2 3">
    <name type="scientific">Aeromicrobium choanae</name>
    <dbReference type="NCBI Taxonomy" id="1736691"/>
    <lineage>
        <taxon>Bacteria</taxon>
        <taxon>Bacillati</taxon>
        <taxon>Actinomycetota</taxon>
        <taxon>Actinomycetes</taxon>
        <taxon>Propionibacteriales</taxon>
        <taxon>Nocardioidaceae</taxon>
        <taxon>Aeromicrobium</taxon>
    </lineage>
</organism>
<dbReference type="RefSeq" id="WP_078698530.1">
    <property type="nucleotide sequence ID" value="NZ_LT796768.1"/>
</dbReference>
<evidence type="ECO:0000256" key="1">
    <source>
        <dbReference type="SAM" id="Phobius"/>
    </source>
</evidence>
<keyword evidence="1" id="KW-0472">Membrane</keyword>
<protein>
    <submittedName>
        <fullName evidence="2">Stage III sporulation protein AC/AD protein family protein</fullName>
    </submittedName>
</protein>
<keyword evidence="1" id="KW-1133">Transmembrane helix</keyword>
<name>A0A1T4YPK2_9ACTN</name>
<sequence length="67" mass="7032">MLNPALGYLVTMLGGRLDKARREEGASAVEWVVIAAVLVTVCGIIGVILTQALQGEANEIGNNIQNP</sequence>
<feature type="transmembrane region" description="Helical" evidence="1">
    <location>
        <begin position="31"/>
        <end position="49"/>
    </location>
</feature>
<accession>A0A1T4YPK2</accession>
<evidence type="ECO:0000313" key="2">
    <source>
        <dbReference type="EMBL" id="SKB03757.1"/>
    </source>
</evidence>
<dbReference type="Pfam" id="PF06686">
    <property type="entry name" value="SpoIIIAC"/>
    <property type="match status" value="1"/>
</dbReference>
<keyword evidence="3" id="KW-1185">Reference proteome</keyword>
<reference evidence="3" key="1">
    <citation type="submission" date="2017-02" db="EMBL/GenBank/DDBJ databases">
        <authorList>
            <person name="Varghese N."/>
            <person name="Submissions S."/>
        </authorList>
    </citation>
    <scope>NUCLEOTIDE SEQUENCE [LARGE SCALE GENOMIC DNA]</scope>
    <source>
        <strain evidence="3">9H-4</strain>
    </source>
</reference>
<dbReference type="AlphaFoldDB" id="A0A1T4YPK2"/>
<dbReference type="OrthoDB" id="3830532at2"/>
<dbReference type="EMBL" id="LT796768">
    <property type="protein sequence ID" value="SKB03757.1"/>
    <property type="molecule type" value="Genomic_DNA"/>
</dbReference>
<dbReference type="STRING" id="1736691.SAMN06295964_0327"/>
<keyword evidence="1" id="KW-0812">Transmembrane</keyword>
<gene>
    <name evidence="2" type="ORF">SAMN06295964_0327</name>
</gene>